<evidence type="ECO:0000259" key="3">
    <source>
        <dbReference type="Pfam" id="PF24883"/>
    </source>
</evidence>
<gene>
    <name evidence="4" type="ORF">Ssi02_64010</name>
</gene>
<protein>
    <recommendedName>
        <fullName evidence="3">Nephrocystin 3-like N-terminal domain-containing protein</fullName>
    </recommendedName>
</protein>
<sequence length="1339" mass="144525">MSGNADGLDVTRAVEVIVDLPGGAGARGSGYRLTATTVLTAAHVVAGAARVRVRCNADTPGEWTAPAVPYSVAESRDLALLRVERADGLPAVRFGRVSARDAVVSCSGLGFPRFKFRDEGGSTYRDMLHLVGTAPVLSNRRSGTLEITVAAPPERDPDPGRSAWEGMSGAPVFSGGMLIAVVIDNHAAEGTGRLAASRLDALYGTAEATFNDTPSHDAASREESVHDAASREAAFRDAVFRDAVFGDAAFRDAAGLPPRLDDLPDVLPVPARSEELASHRAYVASIAPEHLFGRAGELDRLTEFCAGAEPYLWMQAKPWAGKTALAATFAASPPEGVRAVSFFVTARLAGQSDAAAYTQAMVRQLAAVAERPATPASAAANPLPYLVTEAAARCAQRGERLLMVVDGLDEDRGGTPSIASLLPERPPDNLRVLVLSRPAPGIPGDVPGDHPLRRTRPLVLTRSGYARDLELRAGEELKDLLRSDPGNYEVVACITAAGGGLTVADLVDLTGRRHHEVHWHIDSVFGRSLTSRTHDTGHVYLFAHETLRDTAEATLARELPAYRARLHAWAARHRDLGWPEHTPAYLFAPYARLLASTRETGLLADLAGDWRRHDRMLRRFGSDASAFTEIEAARRAAAEADDLARLAVLAAERSRLRRRGKDFPGELAALWVRLGFFAHAAELAAFLSREELAAYGIALVEAGQYDRAEETARTSPHYQALTVWAALLETPWGEARLDRLVSAIASHLVKLDDFEWMLWPDIGVLVGILGTLARHGRAGDVSALAAQCEELVRRHAERLGADNVPLHVAALRLHVDPAEARASLEREAANSLRDLKTLSASVVFVVQVLDNAAVVLGGLPPAARRVLDLAGEWARTRGSPLREDAQRTRLAVEVVRHAPERGAELARSCARKIYTVESDRLAEMAVAAIAATHTFEDACHVVLSERRSRRWGHREIVACAALIEGGARGGRAPADALTTLTHQALDKARQTGDPAASLARIAAAARLVDPELARSLALETEQRIHELPWRGLRDDFREDLVRALLRMGRPAEAEGLVGGGRLLAEIAVGYAAVSPGDAKRLAKLIYNADFWPVHGGGGMTVTAEDVATVSSAIADAHPRRAAAMATRAVRMARAEDNESGYRIMVAARVAARLGPRRSDQALPLLEDMLVWSEEKPWMRRLLPTVARAYLGFDRRRAGEILDRTEDTGDPGPDDLSERLAVLAVLAPQRAAAFAEEIMSQARARGWLVPAIAAKVARALLGDRTAAGDASLRPLAREHVKAALDDDKWHRVLPQLADLDPEAFGTVFDWLRVSGALGPPGQGAPKRYFEPPTRRHDPWR</sequence>
<evidence type="ECO:0000256" key="1">
    <source>
        <dbReference type="ARBA" id="ARBA00022737"/>
    </source>
</evidence>
<evidence type="ECO:0000313" key="4">
    <source>
        <dbReference type="EMBL" id="GII96170.1"/>
    </source>
</evidence>
<dbReference type="SUPFAM" id="SSF50494">
    <property type="entry name" value="Trypsin-like serine proteases"/>
    <property type="match status" value="1"/>
</dbReference>
<dbReference type="Gene3D" id="2.40.10.10">
    <property type="entry name" value="Trypsin-like serine proteases"/>
    <property type="match status" value="1"/>
</dbReference>
<comment type="caution">
    <text evidence="4">The sequence shown here is derived from an EMBL/GenBank/DDBJ whole genome shotgun (WGS) entry which is preliminary data.</text>
</comment>
<evidence type="ECO:0000256" key="2">
    <source>
        <dbReference type="SAM" id="MobiDB-lite"/>
    </source>
</evidence>
<dbReference type="Pfam" id="PF13365">
    <property type="entry name" value="Trypsin_2"/>
    <property type="match status" value="1"/>
</dbReference>
<dbReference type="EMBL" id="BOOW01000042">
    <property type="protein sequence ID" value="GII96170.1"/>
    <property type="molecule type" value="Genomic_DNA"/>
</dbReference>
<accession>A0A919RNL9</accession>
<feature type="region of interest" description="Disordered" evidence="2">
    <location>
        <begin position="1320"/>
        <end position="1339"/>
    </location>
</feature>
<organism evidence="4 5">
    <name type="scientific">Sinosporangium siamense</name>
    <dbReference type="NCBI Taxonomy" id="1367973"/>
    <lineage>
        <taxon>Bacteria</taxon>
        <taxon>Bacillati</taxon>
        <taxon>Actinomycetota</taxon>
        <taxon>Actinomycetes</taxon>
        <taxon>Streptosporangiales</taxon>
        <taxon>Streptosporangiaceae</taxon>
        <taxon>Sinosporangium</taxon>
    </lineage>
</organism>
<feature type="domain" description="Nephrocystin 3-like N-terminal" evidence="3">
    <location>
        <begin position="309"/>
        <end position="437"/>
    </location>
</feature>
<dbReference type="Pfam" id="PF24883">
    <property type="entry name" value="NPHP3_N"/>
    <property type="match status" value="1"/>
</dbReference>
<dbReference type="RefSeq" id="WP_204031192.1">
    <property type="nucleotide sequence ID" value="NZ_BOOW01000042.1"/>
</dbReference>
<name>A0A919RNL9_9ACTN</name>
<proteinExistence type="predicted"/>
<keyword evidence="5" id="KW-1185">Reference proteome</keyword>
<reference evidence="4" key="1">
    <citation type="submission" date="2021-01" db="EMBL/GenBank/DDBJ databases">
        <title>Whole genome shotgun sequence of Sinosporangium siamense NBRC 109515.</title>
        <authorList>
            <person name="Komaki H."/>
            <person name="Tamura T."/>
        </authorList>
    </citation>
    <scope>NUCLEOTIDE SEQUENCE</scope>
    <source>
        <strain evidence="4">NBRC 109515</strain>
    </source>
</reference>
<dbReference type="InterPro" id="IPR043504">
    <property type="entry name" value="Peptidase_S1_PA_chymotrypsin"/>
</dbReference>
<dbReference type="InterPro" id="IPR056884">
    <property type="entry name" value="NPHP3-like_N"/>
</dbReference>
<feature type="compositionally biased region" description="Basic and acidic residues" evidence="2">
    <location>
        <begin position="1326"/>
        <end position="1339"/>
    </location>
</feature>
<dbReference type="InterPro" id="IPR009003">
    <property type="entry name" value="Peptidase_S1_PA"/>
</dbReference>
<dbReference type="Proteomes" id="UP000606172">
    <property type="component" value="Unassembled WGS sequence"/>
</dbReference>
<keyword evidence="1" id="KW-0677">Repeat</keyword>
<evidence type="ECO:0000313" key="5">
    <source>
        <dbReference type="Proteomes" id="UP000606172"/>
    </source>
</evidence>